<evidence type="ECO:0000313" key="2">
    <source>
        <dbReference type="EMBL" id="GAI52728.1"/>
    </source>
</evidence>
<evidence type="ECO:0008006" key="3">
    <source>
        <dbReference type="Google" id="ProtNLM"/>
    </source>
</evidence>
<proteinExistence type="predicted"/>
<name>X1PA57_9ZZZZ</name>
<gene>
    <name evidence="2" type="ORF">S06H3_58169</name>
</gene>
<organism evidence="2">
    <name type="scientific">marine sediment metagenome</name>
    <dbReference type="NCBI Taxonomy" id="412755"/>
    <lineage>
        <taxon>unclassified sequences</taxon>
        <taxon>metagenomes</taxon>
        <taxon>ecological metagenomes</taxon>
    </lineage>
</organism>
<protein>
    <recommendedName>
        <fullName evidence="3">Type II secretion system protein GspF domain-containing protein</fullName>
    </recommendedName>
</protein>
<feature type="transmembrane region" description="Helical" evidence="1">
    <location>
        <begin position="67"/>
        <end position="88"/>
    </location>
</feature>
<keyword evidence="1" id="KW-0472">Membrane</keyword>
<keyword evidence="1" id="KW-0812">Transmembrane</keyword>
<keyword evidence="1" id="KW-1133">Transmembrane helix</keyword>
<dbReference type="EMBL" id="BARV01037628">
    <property type="protein sequence ID" value="GAI52728.1"/>
    <property type="molecule type" value="Genomic_DNA"/>
</dbReference>
<evidence type="ECO:0000256" key="1">
    <source>
        <dbReference type="SAM" id="Phobius"/>
    </source>
</evidence>
<comment type="caution">
    <text evidence="2">The sequence shown here is derived from an EMBL/GenBank/DDBJ whole genome shotgun (WGS) entry which is preliminary data.</text>
</comment>
<reference evidence="2" key="1">
    <citation type="journal article" date="2014" name="Front. Microbiol.">
        <title>High frequency of phylogenetically diverse reductive dehalogenase-homologous genes in deep subseafloor sedimentary metagenomes.</title>
        <authorList>
            <person name="Kawai M."/>
            <person name="Futagami T."/>
            <person name="Toyoda A."/>
            <person name="Takaki Y."/>
            <person name="Nishi S."/>
            <person name="Hori S."/>
            <person name="Arai W."/>
            <person name="Tsubouchi T."/>
            <person name="Morono Y."/>
            <person name="Uchiyama I."/>
            <person name="Ito T."/>
            <person name="Fujiyama A."/>
            <person name="Inagaki F."/>
            <person name="Takami H."/>
        </authorList>
    </citation>
    <scope>NUCLEOTIDE SEQUENCE</scope>
    <source>
        <strain evidence="2">Expedition CK06-06</strain>
    </source>
</reference>
<accession>X1PA57</accession>
<dbReference type="AlphaFoldDB" id="X1PA57"/>
<sequence length="100" mass="11341">MNMQEEAADYFSSAIGTKEAKDLAGVFLKLDLISPKELKNQLTHYQNNIKTERTTARERVNERNGNLIYILAIVSAVVVLLNFLVVVLTDVFTSYNLMLF</sequence>